<organism evidence="8 9">
    <name type="scientific">Ameca splendens</name>
    <dbReference type="NCBI Taxonomy" id="208324"/>
    <lineage>
        <taxon>Eukaryota</taxon>
        <taxon>Metazoa</taxon>
        <taxon>Chordata</taxon>
        <taxon>Craniata</taxon>
        <taxon>Vertebrata</taxon>
        <taxon>Euteleostomi</taxon>
        <taxon>Actinopterygii</taxon>
        <taxon>Neopterygii</taxon>
        <taxon>Teleostei</taxon>
        <taxon>Neoteleostei</taxon>
        <taxon>Acanthomorphata</taxon>
        <taxon>Ovalentaria</taxon>
        <taxon>Atherinomorphae</taxon>
        <taxon>Cyprinodontiformes</taxon>
        <taxon>Goodeidae</taxon>
        <taxon>Ameca</taxon>
    </lineage>
</organism>
<evidence type="ECO:0000256" key="4">
    <source>
        <dbReference type="ARBA" id="ARBA00022490"/>
    </source>
</evidence>
<evidence type="ECO:0000256" key="7">
    <source>
        <dbReference type="SAM" id="MobiDB-lite"/>
    </source>
</evidence>
<keyword evidence="4" id="KW-0963">Cytoplasm</keyword>
<dbReference type="InterPro" id="IPR026759">
    <property type="entry name" value="P33MONOX"/>
</dbReference>
<comment type="caution">
    <text evidence="8">The sequence shown here is derived from an EMBL/GenBank/DDBJ whole genome shotgun (WGS) entry which is preliminary data.</text>
</comment>
<dbReference type="PANTHER" id="PTHR28342:SF1">
    <property type="entry name" value="MONOOXYGENASE P33MONOX-RELATED"/>
    <property type="match status" value="1"/>
</dbReference>
<comment type="subcellular location">
    <subcellularLocation>
        <location evidence="1">Cytoplasm</location>
    </subcellularLocation>
</comment>
<comment type="similarity">
    <text evidence="2">Belongs to the P33MONOX family.</text>
</comment>
<proteinExistence type="inferred from homology"/>
<keyword evidence="6" id="KW-0560">Oxidoreductase</keyword>
<keyword evidence="5" id="KW-0521">NADP</keyword>
<dbReference type="PANTHER" id="PTHR28342">
    <property type="entry name" value="MONOOXYGENASE P33MONOX-RELATED"/>
    <property type="match status" value="1"/>
</dbReference>
<evidence type="ECO:0000256" key="6">
    <source>
        <dbReference type="ARBA" id="ARBA00023002"/>
    </source>
</evidence>
<sequence length="150" mass="16347">MASGQGDIPALESGMSGLCAALSSPTGIACHNISYDEHMDTPMHHPPADMTVNNFWKDPIIPRHRFRNTAEVSENGGKITTCEASESPRSPLPVKAKATTLMSTLMSRKSQENLQKFEHQAGLAEAVYSPHKGLTTEDTHFYRLADGKLP</sequence>
<gene>
    <name evidence="8" type="ORF">AMECASPLE_028704</name>
</gene>
<dbReference type="Pfam" id="PF15302">
    <property type="entry name" value="P33MONOX"/>
    <property type="match status" value="1"/>
</dbReference>
<name>A0ABV0YGN2_9TELE</name>
<evidence type="ECO:0000313" key="9">
    <source>
        <dbReference type="Proteomes" id="UP001469553"/>
    </source>
</evidence>
<accession>A0ABV0YGN2</accession>
<evidence type="ECO:0000256" key="2">
    <source>
        <dbReference type="ARBA" id="ARBA00008758"/>
    </source>
</evidence>
<feature type="region of interest" description="Disordered" evidence="7">
    <location>
        <begin position="69"/>
        <end position="92"/>
    </location>
</feature>
<reference evidence="8 9" key="1">
    <citation type="submission" date="2021-06" db="EMBL/GenBank/DDBJ databases">
        <authorList>
            <person name="Palmer J.M."/>
        </authorList>
    </citation>
    <scope>NUCLEOTIDE SEQUENCE [LARGE SCALE GENOMIC DNA]</scope>
    <source>
        <strain evidence="8 9">AS_MEX2019</strain>
        <tissue evidence="8">Muscle</tissue>
    </source>
</reference>
<dbReference type="Proteomes" id="UP001469553">
    <property type="component" value="Unassembled WGS sequence"/>
</dbReference>
<evidence type="ECO:0000256" key="1">
    <source>
        <dbReference type="ARBA" id="ARBA00004496"/>
    </source>
</evidence>
<evidence type="ECO:0000313" key="8">
    <source>
        <dbReference type="EMBL" id="MEQ2292992.1"/>
    </source>
</evidence>
<dbReference type="EMBL" id="JAHRIP010031409">
    <property type="protein sequence ID" value="MEQ2292992.1"/>
    <property type="molecule type" value="Genomic_DNA"/>
</dbReference>
<feature type="non-terminal residue" evidence="8">
    <location>
        <position position="150"/>
    </location>
</feature>
<evidence type="ECO:0000256" key="3">
    <source>
        <dbReference type="ARBA" id="ARBA00016432"/>
    </source>
</evidence>
<evidence type="ECO:0000256" key="5">
    <source>
        <dbReference type="ARBA" id="ARBA00022857"/>
    </source>
</evidence>
<protein>
    <recommendedName>
        <fullName evidence="3">Putative monooxygenase p33MONOX</fullName>
    </recommendedName>
</protein>
<keyword evidence="9" id="KW-1185">Reference proteome</keyword>